<evidence type="ECO:0000313" key="13">
    <source>
        <dbReference type="EMBL" id="VFP78447.1"/>
    </source>
</evidence>
<evidence type="ECO:0000256" key="2">
    <source>
        <dbReference type="ARBA" id="ARBA00006490"/>
    </source>
</evidence>
<organism evidence="13 14">
    <name type="scientific">Candidatus Erwinia haradaeae</name>
    <dbReference type="NCBI Taxonomy" id="1922217"/>
    <lineage>
        <taxon>Bacteria</taxon>
        <taxon>Pseudomonadati</taxon>
        <taxon>Pseudomonadota</taxon>
        <taxon>Gammaproteobacteria</taxon>
        <taxon>Enterobacterales</taxon>
        <taxon>Erwiniaceae</taxon>
        <taxon>Erwinia</taxon>
    </lineage>
</organism>
<dbReference type="EMBL" id="LR217698">
    <property type="protein sequence ID" value="VFP78447.1"/>
    <property type="molecule type" value="Genomic_DNA"/>
</dbReference>
<evidence type="ECO:0000256" key="4">
    <source>
        <dbReference type="ARBA" id="ARBA00022679"/>
    </source>
</evidence>
<dbReference type="RefSeq" id="WP_157991789.1">
    <property type="nucleotide sequence ID" value="NZ_LR217698.1"/>
</dbReference>
<dbReference type="Pfam" id="PF00266">
    <property type="entry name" value="Aminotran_5"/>
    <property type="match status" value="1"/>
</dbReference>
<keyword evidence="5" id="KW-0001">2Fe-2S</keyword>
<feature type="domain" description="Aminotransferase class V" evidence="12">
    <location>
        <begin position="5"/>
        <end position="369"/>
    </location>
</feature>
<dbReference type="InterPro" id="IPR016454">
    <property type="entry name" value="Cysteine_dSase"/>
</dbReference>
<dbReference type="PANTHER" id="PTHR11601">
    <property type="entry name" value="CYSTEINE DESULFURYLASE FAMILY MEMBER"/>
    <property type="match status" value="1"/>
</dbReference>
<dbReference type="SUPFAM" id="SSF53383">
    <property type="entry name" value="PLP-dependent transferases"/>
    <property type="match status" value="1"/>
</dbReference>
<comment type="cofactor">
    <cofactor evidence="1 11">
        <name>pyridoxal 5'-phosphate</name>
        <dbReference type="ChEBI" id="CHEBI:597326"/>
    </cofactor>
</comment>
<dbReference type="PIRSF" id="PIRSF005572">
    <property type="entry name" value="NifS"/>
    <property type="match status" value="1"/>
</dbReference>
<dbReference type="Gene3D" id="3.90.1150.10">
    <property type="entry name" value="Aspartate Aminotransferase, domain 1"/>
    <property type="match status" value="1"/>
</dbReference>
<dbReference type="OrthoDB" id="9808002at2"/>
<dbReference type="GO" id="GO:0046872">
    <property type="term" value="F:metal ion binding"/>
    <property type="evidence" value="ECO:0007669"/>
    <property type="project" value="UniProtKB-KW"/>
</dbReference>
<dbReference type="NCBIfam" id="NF010611">
    <property type="entry name" value="PRK14012.1"/>
    <property type="match status" value="1"/>
</dbReference>
<dbReference type="AlphaFoldDB" id="A0A451CZK1"/>
<keyword evidence="8" id="KW-0408">Iron</keyword>
<dbReference type="InterPro" id="IPR015422">
    <property type="entry name" value="PyrdxlP-dep_Trfase_small"/>
</dbReference>
<evidence type="ECO:0000256" key="8">
    <source>
        <dbReference type="ARBA" id="ARBA00023004"/>
    </source>
</evidence>
<evidence type="ECO:0000256" key="3">
    <source>
        <dbReference type="ARBA" id="ARBA00012239"/>
    </source>
</evidence>
<dbReference type="Proteomes" id="UP000294364">
    <property type="component" value="Chromosome"/>
</dbReference>
<keyword evidence="9" id="KW-0411">Iron-sulfur</keyword>
<evidence type="ECO:0000313" key="14">
    <source>
        <dbReference type="Proteomes" id="UP000294364"/>
    </source>
</evidence>
<gene>
    <name evidence="13" type="primary">iscS</name>
    <name evidence="13" type="ORF">ERCICURT3053_070</name>
</gene>
<comment type="similarity">
    <text evidence="2">Belongs to the class-V pyridoxal-phosphate-dependent aminotransferase family. NifS/IscS subfamily.</text>
</comment>
<dbReference type="PROSITE" id="PS00595">
    <property type="entry name" value="AA_TRANSFER_CLASS_5"/>
    <property type="match status" value="1"/>
</dbReference>
<evidence type="ECO:0000256" key="11">
    <source>
        <dbReference type="RuleBase" id="RU004504"/>
    </source>
</evidence>
<sequence length="378" mass="42021">MKLPIYLDYSSTTPVDPVVAKKMMHYLTLDGTFGNPSSRSHRYGWQAEEAVDFSRHQIATLLCADSQTIIFTSGATESNNLALKGAAFSYQNKGRHIITSTIEHQSVLNSCKQLENEGFTVTYIRPNHSGRIMLQKLKNAIRNDTILISIMHVNNEIGVIQDISSIGNLCDEYGIIFHVDAAQSAGKIPITLNQLKIDLMSLSSHKIYGPKGIGALFVRNQPPVHLATQIHGGGQEKGIRSGTLPVHQIVGMGEAYYIAKNVMSYDMKRIRKLRDQLWQGIQHIKSITRNGSLDHDSGHILNISFENANQETLIMNLSNLAVSTGSACRSSMIIPSYVLQEIGVSDQIALRSIRFSLGRFSTKEEIDYVINLIHQIMQ</sequence>
<dbReference type="InterPro" id="IPR020578">
    <property type="entry name" value="Aminotrans_V_PyrdxlP_BS"/>
</dbReference>
<evidence type="ECO:0000256" key="5">
    <source>
        <dbReference type="ARBA" id="ARBA00022714"/>
    </source>
</evidence>
<dbReference type="InterPro" id="IPR015424">
    <property type="entry name" value="PyrdxlP-dep_Trfase"/>
</dbReference>
<dbReference type="InterPro" id="IPR015421">
    <property type="entry name" value="PyrdxlP-dep_Trfase_major"/>
</dbReference>
<proteinExistence type="inferred from homology"/>
<evidence type="ECO:0000256" key="6">
    <source>
        <dbReference type="ARBA" id="ARBA00022723"/>
    </source>
</evidence>
<keyword evidence="7" id="KW-0663">Pyridoxal phosphate</keyword>
<dbReference type="Gene3D" id="3.40.640.10">
    <property type="entry name" value="Type I PLP-dependent aspartate aminotransferase-like (Major domain)"/>
    <property type="match status" value="1"/>
</dbReference>
<keyword evidence="6" id="KW-0479">Metal-binding</keyword>
<dbReference type="FunFam" id="3.40.640.10:FF:000003">
    <property type="entry name" value="Cysteine desulfurase IscS"/>
    <property type="match status" value="1"/>
</dbReference>
<name>A0A451CZK1_9GAMM</name>
<evidence type="ECO:0000256" key="10">
    <source>
        <dbReference type="ARBA" id="ARBA00050776"/>
    </source>
</evidence>
<comment type="catalytic activity">
    <reaction evidence="10">
        <text>(sulfur carrier)-H + L-cysteine = (sulfur carrier)-SH + L-alanine</text>
        <dbReference type="Rhea" id="RHEA:43892"/>
        <dbReference type="Rhea" id="RHEA-COMP:14737"/>
        <dbReference type="Rhea" id="RHEA-COMP:14739"/>
        <dbReference type="ChEBI" id="CHEBI:29917"/>
        <dbReference type="ChEBI" id="CHEBI:35235"/>
        <dbReference type="ChEBI" id="CHEBI:57972"/>
        <dbReference type="ChEBI" id="CHEBI:64428"/>
        <dbReference type="EC" id="2.8.1.7"/>
    </reaction>
</comment>
<dbReference type="GO" id="GO:0031071">
    <property type="term" value="F:cysteine desulfurase activity"/>
    <property type="evidence" value="ECO:0007669"/>
    <property type="project" value="UniProtKB-EC"/>
</dbReference>
<accession>A0A451CZK1</accession>
<protein>
    <recommendedName>
        <fullName evidence="3">cysteine desulfurase</fullName>
        <ecNumber evidence="3">2.8.1.7</ecNumber>
    </recommendedName>
</protein>
<dbReference type="PANTHER" id="PTHR11601:SF34">
    <property type="entry name" value="CYSTEINE DESULFURASE"/>
    <property type="match status" value="1"/>
</dbReference>
<reference evidence="13 14" key="1">
    <citation type="submission" date="2019-02" db="EMBL/GenBank/DDBJ databases">
        <authorList>
            <person name="Manzano-Marin A."/>
            <person name="Manzano-Marin A."/>
        </authorList>
    </citation>
    <scope>NUCLEOTIDE SEQUENCE [LARGE SCALE GENOMIC DNA]</scope>
    <source>
        <strain evidence="13 14">ErCicurtihirsuta</strain>
    </source>
</reference>
<dbReference type="GO" id="GO:0051537">
    <property type="term" value="F:2 iron, 2 sulfur cluster binding"/>
    <property type="evidence" value="ECO:0007669"/>
    <property type="project" value="UniProtKB-KW"/>
</dbReference>
<keyword evidence="4" id="KW-0808">Transferase</keyword>
<dbReference type="EC" id="2.8.1.7" evidence="3"/>
<evidence type="ECO:0000259" key="12">
    <source>
        <dbReference type="Pfam" id="PF00266"/>
    </source>
</evidence>
<evidence type="ECO:0000256" key="9">
    <source>
        <dbReference type="ARBA" id="ARBA00023014"/>
    </source>
</evidence>
<evidence type="ECO:0000256" key="1">
    <source>
        <dbReference type="ARBA" id="ARBA00001933"/>
    </source>
</evidence>
<evidence type="ECO:0000256" key="7">
    <source>
        <dbReference type="ARBA" id="ARBA00022898"/>
    </source>
</evidence>
<dbReference type="InterPro" id="IPR000192">
    <property type="entry name" value="Aminotrans_V_dom"/>
</dbReference>